<proteinExistence type="predicted"/>
<name>A0A498L8H9_LABRO</name>
<gene>
    <name evidence="2" type="ORF">ROHU_012913</name>
</gene>
<evidence type="ECO:0000313" key="3">
    <source>
        <dbReference type="Proteomes" id="UP000290572"/>
    </source>
</evidence>
<organism evidence="2 3">
    <name type="scientific">Labeo rohita</name>
    <name type="common">Indian major carp</name>
    <name type="synonym">Cyprinus rohita</name>
    <dbReference type="NCBI Taxonomy" id="84645"/>
    <lineage>
        <taxon>Eukaryota</taxon>
        <taxon>Metazoa</taxon>
        <taxon>Chordata</taxon>
        <taxon>Craniata</taxon>
        <taxon>Vertebrata</taxon>
        <taxon>Euteleostomi</taxon>
        <taxon>Actinopterygii</taxon>
        <taxon>Neopterygii</taxon>
        <taxon>Teleostei</taxon>
        <taxon>Ostariophysi</taxon>
        <taxon>Cypriniformes</taxon>
        <taxon>Cyprinidae</taxon>
        <taxon>Labeoninae</taxon>
        <taxon>Labeonini</taxon>
        <taxon>Labeo</taxon>
    </lineage>
</organism>
<feature type="compositionally biased region" description="Low complexity" evidence="1">
    <location>
        <begin position="27"/>
        <end position="36"/>
    </location>
</feature>
<evidence type="ECO:0000313" key="2">
    <source>
        <dbReference type="EMBL" id="RXN04522.1"/>
    </source>
</evidence>
<feature type="compositionally biased region" description="Polar residues" evidence="1">
    <location>
        <begin position="37"/>
        <end position="50"/>
    </location>
</feature>
<protein>
    <submittedName>
        <fullName evidence="2">Uncharacterized protein</fullName>
    </submittedName>
</protein>
<sequence length="88" mass="9941">MCFIFSLCHPAIGSYALPQWGICVQRSPRQSRRPSSIVEQTEQEPSTACKTEQKTTRVEQMEQKTTRAEQKTSTTGQTDQEAMAETET</sequence>
<reference evidence="2 3" key="1">
    <citation type="submission" date="2018-03" db="EMBL/GenBank/DDBJ databases">
        <title>Draft genome sequence of Rohu Carp (Labeo rohita).</title>
        <authorList>
            <person name="Das P."/>
            <person name="Kushwaha B."/>
            <person name="Joshi C.G."/>
            <person name="Kumar D."/>
            <person name="Nagpure N.S."/>
            <person name="Sahoo L."/>
            <person name="Das S.P."/>
            <person name="Bit A."/>
            <person name="Patnaik S."/>
            <person name="Meher P.K."/>
            <person name="Jayasankar P."/>
            <person name="Koringa P.G."/>
            <person name="Patel N.V."/>
            <person name="Hinsu A.T."/>
            <person name="Kumar R."/>
            <person name="Pandey M."/>
            <person name="Agarwal S."/>
            <person name="Srivastava S."/>
            <person name="Singh M."/>
            <person name="Iquebal M.A."/>
            <person name="Jaiswal S."/>
            <person name="Angadi U.B."/>
            <person name="Kumar N."/>
            <person name="Raza M."/>
            <person name="Shah T.M."/>
            <person name="Rai A."/>
            <person name="Jena J.K."/>
        </authorList>
    </citation>
    <scope>NUCLEOTIDE SEQUENCE [LARGE SCALE GENOMIC DNA]</scope>
    <source>
        <strain evidence="2">DASCIFA01</strain>
        <tissue evidence="2">Testis</tissue>
    </source>
</reference>
<keyword evidence="3" id="KW-1185">Reference proteome</keyword>
<feature type="compositionally biased region" description="Polar residues" evidence="1">
    <location>
        <begin position="71"/>
        <end position="80"/>
    </location>
</feature>
<dbReference type="Proteomes" id="UP000290572">
    <property type="component" value="Unassembled WGS sequence"/>
</dbReference>
<evidence type="ECO:0000256" key="1">
    <source>
        <dbReference type="SAM" id="MobiDB-lite"/>
    </source>
</evidence>
<dbReference type="EMBL" id="QBIY01013433">
    <property type="protein sequence ID" value="RXN04522.1"/>
    <property type="molecule type" value="Genomic_DNA"/>
</dbReference>
<accession>A0A498L8H9</accession>
<comment type="caution">
    <text evidence="2">The sequence shown here is derived from an EMBL/GenBank/DDBJ whole genome shotgun (WGS) entry which is preliminary data.</text>
</comment>
<feature type="region of interest" description="Disordered" evidence="1">
    <location>
        <begin position="27"/>
        <end position="88"/>
    </location>
</feature>
<feature type="compositionally biased region" description="Basic and acidic residues" evidence="1">
    <location>
        <begin position="51"/>
        <end position="70"/>
    </location>
</feature>
<dbReference type="AlphaFoldDB" id="A0A498L8H9"/>